<reference evidence="1" key="1">
    <citation type="journal article" date="2023" name="G3 (Bethesda)">
        <title>Whole genome assemblies of Zophobas morio and Tenebrio molitor.</title>
        <authorList>
            <person name="Kaur S."/>
            <person name="Stinson S.A."/>
            <person name="diCenzo G.C."/>
        </authorList>
    </citation>
    <scope>NUCLEOTIDE SEQUENCE</scope>
    <source>
        <strain evidence="1">QUZm001</strain>
    </source>
</reference>
<sequence length="114" mass="13064">MDIGIGKVVYSERRNRFEEKFGERSDCKILQECWKEIRKEGGKHVWNERDKYYEGKGNACCNNPNLPPNIAHAHSEPKKTAQIQMNNLANDRERLARLEPTLCYVNVAAGGSDL</sequence>
<dbReference type="Proteomes" id="UP001168821">
    <property type="component" value="Unassembled WGS sequence"/>
</dbReference>
<dbReference type="EMBL" id="JALNTZ010000006">
    <property type="protein sequence ID" value="KAJ3650276.1"/>
    <property type="molecule type" value="Genomic_DNA"/>
</dbReference>
<evidence type="ECO:0000313" key="1">
    <source>
        <dbReference type="EMBL" id="KAJ3650276.1"/>
    </source>
</evidence>
<gene>
    <name evidence="1" type="ORF">Zmor_021974</name>
</gene>
<accession>A0AA38I969</accession>
<organism evidence="1 2">
    <name type="scientific">Zophobas morio</name>
    <dbReference type="NCBI Taxonomy" id="2755281"/>
    <lineage>
        <taxon>Eukaryota</taxon>
        <taxon>Metazoa</taxon>
        <taxon>Ecdysozoa</taxon>
        <taxon>Arthropoda</taxon>
        <taxon>Hexapoda</taxon>
        <taxon>Insecta</taxon>
        <taxon>Pterygota</taxon>
        <taxon>Neoptera</taxon>
        <taxon>Endopterygota</taxon>
        <taxon>Coleoptera</taxon>
        <taxon>Polyphaga</taxon>
        <taxon>Cucujiformia</taxon>
        <taxon>Tenebrionidae</taxon>
        <taxon>Zophobas</taxon>
    </lineage>
</organism>
<name>A0AA38I969_9CUCU</name>
<comment type="caution">
    <text evidence="1">The sequence shown here is derived from an EMBL/GenBank/DDBJ whole genome shotgun (WGS) entry which is preliminary data.</text>
</comment>
<keyword evidence="2" id="KW-1185">Reference proteome</keyword>
<dbReference type="AlphaFoldDB" id="A0AA38I969"/>
<protein>
    <submittedName>
        <fullName evidence="1">Uncharacterized protein</fullName>
    </submittedName>
</protein>
<proteinExistence type="predicted"/>
<evidence type="ECO:0000313" key="2">
    <source>
        <dbReference type="Proteomes" id="UP001168821"/>
    </source>
</evidence>